<accession>A0A1G5JDL1</accession>
<reference evidence="1 2" key="1">
    <citation type="submission" date="2016-10" db="EMBL/GenBank/DDBJ databases">
        <authorList>
            <person name="de Groot N.N."/>
        </authorList>
    </citation>
    <scope>NUCLEOTIDE SEQUENCE [LARGE SCALE GENOMIC DNA]</scope>
    <source>
        <strain evidence="1 2">AA1</strain>
    </source>
</reference>
<evidence type="ECO:0000313" key="2">
    <source>
        <dbReference type="Proteomes" id="UP000198870"/>
    </source>
</evidence>
<organism evidence="1 2">
    <name type="scientific">Desulfoluna spongiiphila</name>
    <dbReference type="NCBI Taxonomy" id="419481"/>
    <lineage>
        <taxon>Bacteria</taxon>
        <taxon>Pseudomonadati</taxon>
        <taxon>Thermodesulfobacteriota</taxon>
        <taxon>Desulfobacteria</taxon>
        <taxon>Desulfobacterales</taxon>
        <taxon>Desulfolunaceae</taxon>
        <taxon>Desulfoluna</taxon>
    </lineage>
</organism>
<dbReference type="Proteomes" id="UP000198870">
    <property type="component" value="Unassembled WGS sequence"/>
</dbReference>
<sequence length="44" mass="4970">MGGGGRANAFRFCLRRPGGGIWKPYGECMEVVIFWVLSRHSRDV</sequence>
<protein>
    <submittedName>
        <fullName evidence="1">Uncharacterized protein</fullName>
    </submittedName>
</protein>
<dbReference type="AlphaFoldDB" id="A0A1G5JDL1"/>
<dbReference type="EMBL" id="FMUX01000029">
    <property type="protein sequence ID" value="SCY86473.1"/>
    <property type="molecule type" value="Genomic_DNA"/>
</dbReference>
<name>A0A1G5JDL1_9BACT</name>
<dbReference type="STRING" id="419481.SAMN05216233_1297"/>
<gene>
    <name evidence="1" type="ORF">SAMN05216233_1297</name>
</gene>
<evidence type="ECO:0000313" key="1">
    <source>
        <dbReference type="EMBL" id="SCY86473.1"/>
    </source>
</evidence>
<proteinExistence type="predicted"/>
<keyword evidence="2" id="KW-1185">Reference proteome</keyword>